<gene>
    <name evidence="1" type="ORF">CTHT_0047320</name>
</gene>
<evidence type="ECO:0000313" key="2">
    <source>
        <dbReference type="Proteomes" id="UP000008066"/>
    </source>
</evidence>
<accession>G0S9V5</accession>
<dbReference type="OrthoDB" id="4842715at2759"/>
<proteinExistence type="predicted"/>
<dbReference type="Proteomes" id="UP000008066">
    <property type="component" value="Unassembled WGS sequence"/>
</dbReference>
<dbReference type="STRING" id="759272.G0S9V5"/>
<keyword evidence="2" id="KW-1185">Reference proteome</keyword>
<evidence type="ECO:0000313" key="1">
    <source>
        <dbReference type="EMBL" id="EGS20216.1"/>
    </source>
</evidence>
<sequence>MVGNGRVISDTERMAAYLATQALACRGQEGSRPAWPGPRLPPEWAVRLADPPSDNELRDAFFGTTSNTPSPDGVPLTFLRHTWELVRPATRAIAEGCIKWGAFPKAFKQATVVTLSKPGRDPPSYKGWRPITLLRLSTFGKGVEMTAAALNSGLLPPDVAGAVSSRSALDLVQALVHAGINGRLVPYRLASV</sequence>
<name>G0S9V5_CHATD</name>
<evidence type="ECO:0008006" key="3">
    <source>
        <dbReference type="Google" id="ProtNLM"/>
    </source>
</evidence>
<dbReference type="GeneID" id="18258770"/>
<reference evidence="1 2" key="1">
    <citation type="journal article" date="2011" name="Cell">
        <title>Insight into structure and assembly of the nuclear pore complex by utilizing the genome of a eukaryotic thermophile.</title>
        <authorList>
            <person name="Amlacher S."/>
            <person name="Sarges P."/>
            <person name="Flemming D."/>
            <person name="van Noort V."/>
            <person name="Kunze R."/>
            <person name="Devos D.P."/>
            <person name="Arumugam M."/>
            <person name="Bork P."/>
            <person name="Hurt E."/>
        </authorList>
    </citation>
    <scope>NUCLEOTIDE SEQUENCE [LARGE SCALE GENOMIC DNA]</scope>
    <source>
        <strain evidence="2">DSM 1495 / CBS 144.50 / IMI 039719</strain>
    </source>
</reference>
<organism evidence="2">
    <name type="scientific">Chaetomium thermophilum (strain DSM 1495 / CBS 144.50 / IMI 039719)</name>
    <name type="common">Thermochaetoides thermophila</name>
    <dbReference type="NCBI Taxonomy" id="759272"/>
    <lineage>
        <taxon>Eukaryota</taxon>
        <taxon>Fungi</taxon>
        <taxon>Dikarya</taxon>
        <taxon>Ascomycota</taxon>
        <taxon>Pezizomycotina</taxon>
        <taxon>Sordariomycetes</taxon>
        <taxon>Sordariomycetidae</taxon>
        <taxon>Sordariales</taxon>
        <taxon>Chaetomiaceae</taxon>
        <taxon>Thermochaetoides</taxon>
    </lineage>
</organism>
<dbReference type="AlphaFoldDB" id="G0S9V5"/>
<dbReference type="EMBL" id="GL988043">
    <property type="protein sequence ID" value="EGS20216.1"/>
    <property type="molecule type" value="Genomic_DNA"/>
</dbReference>
<dbReference type="PANTHER" id="PTHR33481">
    <property type="entry name" value="REVERSE TRANSCRIPTASE"/>
    <property type="match status" value="1"/>
</dbReference>
<dbReference type="KEGG" id="cthr:CTHT_0047320"/>
<dbReference type="HOGENOM" id="CLU_1415008_0_0_1"/>
<dbReference type="PANTHER" id="PTHR33481:SF1">
    <property type="entry name" value="ENDONUCLEASE_EXONUCLEASE_PHOSPHATASE DOMAIN-CONTAINING PROTEIN-RELATED"/>
    <property type="match status" value="1"/>
</dbReference>
<protein>
    <recommendedName>
        <fullName evidence="3">Reverse transcriptase domain-containing protein</fullName>
    </recommendedName>
</protein>
<dbReference type="RefSeq" id="XP_006695101.1">
    <property type="nucleotide sequence ID" value="XM_006695038.1"/>
</dbReference>